<name>A0ABM7VE56_9BACT</name>
<dbReference type="Proteomes" id="UP001354989">
    <property type="component" value="Chromosome"/>
</dbReference>
<organism evidence="1 2">
    <name type="scientific">Persicobacter psychrovividus</name>
    <dbReference type="NCBI Taxonomy" id="387638"/>
    <lineage>
        <taxon>Bacteria</taxon>
        <taxon>Pseudomonadati</taxon>
        <taxon>Bacteroidota</taxon>
        <taxon>Cytophagia</taxon>
        <taxon>Cytophagales</taxon>
        <taxon>Persicobacteraceae</taxon>
        <taxon>Persicobacter</taxon>
    </lineage>
</organism>
<proteinExistence type="predicted"/>
<dbReference type="EMBL" id="AP025292">
    <property type="protein sequence ID" value="BDC99234.1"/>
    <property type="molecule type" value="Genomic_DNA"/>
</dbReference>
<gene>
    <name evidence="1" type="ORF">PEPS_15150</name>
</gene>
<sequence>MTSTEIKDYFKDQIPTMDKPSIMAFLQNQMEASMEVTAHFQIEFSEVLGEHIYPSFKTILEHIYLHHDVMEPVLENWDVYHIVEAAMNKIYELWQKENYAVAEKLAQAVIESFTPGITAMDTPEKNYTACYLRLMLFIKNRIHNSNNPEEKKYALALYNIIKNSESMQPLLHQLSD</sequence>
<evidence type="ECO:0000313" key="2">
    <source>
        <dbReference type="Proteomes" id="UP001354989"/>
    </source>
</evidence>
<evidence type="ECO:0000313" key="1">
    <source>
        <dbReference type="EMBL" id="BDC99234.1"/>
    </source>
</evidence>
<keyword evidence="2" id="KW-1185">Reference proteome</keyword>
<reference evidence="1 2" key="1">
    <citation type="submission" date="2021-12" db="EMBL/GenBank/DDBJ databases">
        <title>Genome sequencing of bacteria with rrn-lacking chromosome and rrn-plasmid.</title>
        <authorList>
            <person name="Anda M."/>
            <person name="Iwasaki W."/>
        </authorList>
    </citation>
    <scope>NUCLEOTIDE SEQUENCE [LARGE SCALE GENOMIC DNA]</scope>
    <source>
        <strain evidence="1 2">NBRC 101262</strain>
    </source>
</reference>
<accession>A0ABM7VE56</accession>
<dbReference type="RefSeq" id="WP_338396673.1">
    <property type="nucleotide sequence ID" value="NZ_AP025292.1"/>
</dbReference>
<protein>
    <submittedName>
        <fullName evidence="1">Uncharacterized protein</fullName>
    </submittedName>
</protein>